<dbReference type="EMBL" id="BAFH01000004">
    <property type="protein sequence ID" value="GAB64233.1"/>
    <property type="molecule type" value="Genomic_DNA"/>
</dbReference>
<proteinExistence type="predicted"/>
<name>I3IR88_9BACT</name>
<evidence type="ECO:0000313" key="1">
    <source>
        <dbReference type="EMBL" id="GAB64233.1"/>
    </source>
</evidence>
<accession>I3IR88</accession>
<protein>
    <submittedName>
        <fullName evidence="1">Uncharacterized protein</fullName>
    </submittedName>
</protein>
<dbReference type="AlphaFoldDB" id="I3IR88"/>
<comment type="caution">
    <text evidence="1">The sequence shown here is derived from an EMBL/GenBank/DDBJ whole genome shotgun (WGS) entry which is preliminary data.</text>
</comment>
<reference evidence="1 2" key="1">
    <citation type="journal article" date="2012" name="FEBS Lett.">
        <title>Anammox organism KSU-1 expresses a NirK-type copper-containing nitrite reductase instead of a NirS-type with cytochrome cd1.</title>
        <authorList>
            <person name="Hira D."/>
            <person name="Toh H."/>
            <person name="Migita C.T."/>
            <person name="Okubo H."/>
            <person name="Nishiyama T."/>
            <person name="Hattori M."/>
            <person name="Furukawa K."/>
            <person name="Fujii T."/>
        </authorList>
    </citation>
    <scope>NUCLEOTIDE SEQUENCE [LARGE SCALE GENOMIC DNA]</scope>
</reference>
<sequence>MRNNYISFIKYGVLFLSFAFLYVTISAAVEKTTPGIKGISEDELIPAKEVLTVKYRKIHKSSRMDVGSLKGAFKHAKGVKIALQKQDKAFPLIIRNQ</sequence>
<evidence type="ECO:0000313" key="2">
    <source>
        <dbReference type="Proteomes" id="UP000002985"/>
    </source>
</evidence>
<keyword evidence="2" id="KW-1185">Reference proteome</keyword>
<gene>
    <name evidence="1" type="ORF">KSU1_D0924</name>
</gene>
<dbReference type="Proteomes" id="UP000002985">
    <property type="component" value="Unassembled WGS sequence"/>
</dbReference>
<organism evidence="1 2">
    <name type="scientific">Candidatus Jettenia caeni</name>
    <dbReference type="NCBI Taxonomy" id="247490"/>
    <lineage>
        <taxon>Bacteria</taxon>
        <taxon>Pseudomonadati</taxon>
        <taxon>Planctomycetota</taxon>
        <taxon>Candidatus Brocadiia</taxon>
        <taxon>Candidatus Brocadiales</taxon>
        <taxon>Candidatus Brocadiaceae</taxon>
        <taxon>Candidatus Jettenia</taxon>
    </lineage>
</organism>
<dbReference type="STRING" id="247490.KSU1_D0924"/>